<evidence type="ECO:0000256" key="1">
    <source>
        <dbReference type="ARBA" id="ARBA00001974"/>
    </source>
</evidence>
<dbReference type="InterPro" id="IPR000172">
    <property type="entry name" value="GMC_OxRdtase_N"/>
</dbReference>
<dbReference type="Gene3D" id="3.30.560.10">
    <property type="entry name" value="Glucose Oxidase, domain 3"/>
    <property type="match status" value="1"/>
</dbReference>
<dbReference type="InterPro" id="IPR007867">
    <property type="entry name" value="GMC_OxRtase_C"/>
</dbReference>
<evidence type="ECO:0000256" key="2">
    <source>
        <dbReference type="ARBA" id="ARBA00010790"/>
    </source>
</evidence>
<sequence>MNASASTTSDARVFDYVIVGGGAAGCVLANRLSADGRYTVCLLEAGPPDYNPFIHIPAGFIKLAYDPRNTWQIKTEPTEWTAGRGIPTTQGRTLGGSSAINGFNYTRGQREDYDGWAALGNTGWSYAQLLPYFKRSERRIGVADPRYRGTDGPLPITDCDWRHPLCDAFIESAREVGVPDNPDYNGACQEGAGYYQRWIYRGRRYSTARAFLRPARKRPNLTVVTHAQATRILLDGKRAIGVAYSAGAHAPMHKVHARREVVLSAGAANTPKLLMLSGIGRPDRLSPHGIAVQHALPGVGDNLQDHHMVRSSARVHGVVTLNEMARGWRLVGQVVRWLMRRPSILSISPSVAYAFWKTDASLARADVQFHFSPGSYKEGVAGLLDDFPGMTLGFYLMRPQSRGHVRLASSNPFDLPIVQPNYLSEASDREATVAALRLTRRILHGQALSRFRDVDMFPPADATSDAQLLEFARQRGGTAWHLIGTCRMGPAHQPDSVVDPELRVIGLEGLRIADASIMPTMPSGNTQVPTMMIAEKAADLILGHAAPAAEDPATLPTHP</sequence>
<name>A0A315EMJ9_9BURK</name>
<keyword evidence="4 5" id="KW-0274">FAD</keyword>
<dbReference type="InterPro" id="IPR036188">
    <property type="entry name" value="FAD/NAD-bd_sf"/>
</dbReference>
<dbReference type="GO" id="GO:0050660">
    <property type="term" value="F:flavin adenine dinucleotide binding"/>
    <property type="evidence" value="ECO:0007669"/>
    <property type="project" value="InterPro"/>
</dbReference>
<dbReference type="GO" id="GO:0016614">
    <property type="term" value="F:oxidoreductase activity, acting on CH-OH group of donors"/>
    <property type="evidence" value="ECO:0007669"/>
    <property type="project" value="InterPro"/>
</dbReference>
<keyword evidence="10" id="KW-1185">Reference proteome</keyword>
<evidence type="ECO:0000259" key="8">
    <source>
        <dbReference type="PROSITE" id="PS00624"/>
    </source>
</evidence>
<dbReference type="SUPFAM" id="SSF54373">
    <property type="entry name" value="FAD-linked reductases, C-terminal domain"/>
    <property type="match status" value="1"/>
</dbReference>
<gene>
    <name evidence="9" type="ORF">B9Z44_05705</name>
</gene>
<dbReference type="Pfam" id="PF05199">
    <property type="entry name" value="GMC_oxred_C"/>
    <property type="match status" value="1"/>
</dbReference>
<dbReference type="SUPFAM" id="SSF51905">
    <property type="entry name" value="FAD/NAD(P)-binding domain"/>
    <property type="match status" value="1"/>
</dbReference>
<evidence type="ECO:0000256" key="4">
    <source>
        <dbReference type="ARBA" id="ARBA00022827"/>
    </source>
</evidence>
<dbReference type="EMBL" id="NESP01000001">
    <property type="protein sequence ID" value="PUE59110.1"/>
    <property type="molecule type" value="Genomic_DNA"/>
</dbReference>
<dbReference type="Proteomes" id="UP000251341">
    <property type="component" value="Unassembled WGS sequence"/>
</dbReference>
<dbReference type="PANTHER" id="PTHR11552:SF147">
    <property type="entry name" value="CHOLINE DEHYDROGENASE, MITOCHONDRIAL"/>
    <property type="match status" value="1"/>
</dbReference>
<dbReference type="PIRSF" id="PIRSF000137">
    <property type="entry name" value="Alcohol_oxidase"/>
    <property type="match status" value="1"/>
</dbReference>
<evidence type="ECO:0000256" key="6">
    <source>
        <dbReference type="RuleBase" id="RU003968"/>
    </source>
</evidence>
<evidence type="ECO:0000259" key="7">
    <source>
        <dbReference type="PROSITE" id="PS00623"/>
    </source>
</evidence>
<comment type="caution">
    <text evidence="9">The sequence shown here is derived from an EMBL/GenBank/DDBJ whole genome shotgun (WGS) entry which is preliminary data.</text>
</comment>
<feature type="domain" description="Glucose-methanol-choline oxidoreductase N-terminal" evidence="8">
    <location>
        <begin position="266"/>
        <end position="280"/>
    </location>
</feature>
<dbReference type="RefSeq" id="WP_108401904.1">
    <property type="nucleotide sequence ID" value="NZ_NESP01000001.1"/>
</dbReference>
<dbReference type="PROSITE" id="PS00624">
    <property type="entry name" value="GMC_OXRED_2"/>
    <property type="match status" value="1"/>
</dbReference>
<evidence type="ECO:0000256" key="3">
    <source>
        <dbReference type="ARBA" id="ARBA00022630"/>
    </source>
</evidence>
<evidence type="ECO:0000313" key="10">
    <source>
        <dbReference type="Proteomes" id="UP000251341"/>
    </source>
</evidence>
<evidence type="ECO:0000313" key="9">
    <source>
        <dbReference type="EMBL" id="PUE59110.1"/>
    </source>
</evidence>
<comment type="cofactor">
    <cofactor evidence="1 5">
        <name>FAD</name>
        <dbReference type="ChEBI" id="CHEBI:57692"/>
    </cofactor>
</comment>
<dbReference type="AlphaFoldDB" id="A0A315EMJ9"/>
<reference evidence="9 10" key="1">
    <citation type="submission" date="2017-04" db="EMBL/GenBank/DDBJ databases">
        <title>Unexpected and diverse lifestyles within the genus Limnohabitans.</title>
        <authorList>
            <person name="Kasalicky V."/>
            <person name="Mehrshad M."/>
            <person name="Andrei S.-A."/>
            <person name="Salcher M."/>
            <person name="Kratochvilova H."/>
            <person name="Simek K."/>
            <person name="Ghai R."/>
        </authorList>
    </citation>
    <scope>NUCLEOTIDE SEQUENCE [LARGE SCALE GENOMIC DNA]</scope>
    <source>
        <strain evidence="9 10">MWH-C5</strain>
    </source>
</reference>
<accession>A0A315EMJ9</accession>
<feature type="binding site" evidence="5">
    <location>
        <begin position="480"/>
        <end position="481"/>
    </location>
    <ligand>
        <name>FAD</name>
        <dbReference type="ChEBI" id="CHEBI:57692"/>
    </ligand>
</feature>
<dbReference type="PROSITE" id="PS00623">
    <property type="entry name" value="GMC_OXRED_1"/>
    <property type="match status" value="1"/>
</dbReference>
<organism evidence="9 10">
    <name type="scientific">Limnohabitans curvus</name>
    <dbReference type="NCBI Taxonomy" id="323423"/>
    <lineage>
        <taxon>Bacteria</taxon>
        <taxon>Pseudomonadati</taxon>
        <taxon>Pseudomonadota</taxon>
        <taxon>Betaproteobacteria</taxon>
        <taxon>Burkholderiales</taxon>
        <taxon>Comamonadaceae</taxon>
        <taxon>Limnohabitans</taxon>
    </lineage>
</organism>
<dbReference type="PANTHER" id="PTHR11552">
    <property type="entry name" value="GLUCOSE-METHANOL-CHOLINE GMC OXIDOREDUCTASE"/>
    <property type="match status" value="1"/>
</dbReference>
<feature type="domain" description="Glucose-methanol-choline oxidoreductase N-terminal" evidence="7">
    <location>
        <begin position="91"/>
        <end position="114"/>
    </location>
</feature>
<protein>
    <submittedName>
        <fullName evidence="9">Choline dehydrogenase</fullName>
    </submittedName>
</protein>
<proteinExistence type="inferred from homology"/>
<dbReference type="InterPro" id="IPR012132">
    <property type="entry name" value="GMC_OxRdtase"/>
</dbReference>
<dbReference type="Pfam" id="PF00732">
    <property type="entry name" value="GMC_oxred_N"/>
    <property type="match status" value="1"/>
</dbReference>
<comment type="similarity">
    <text evidence="2 6">Belongs to the GMC oxidoreductase family.</text>
</comment>
<dbReference type="Gene3D" id="3.50.50.60">
    <property type="entry name" value="FAD/NAD(P)-binding domain"/>
    <property type="match status" value="1"/>
</dbReference>
<keyword evidence="3 6" id="KW-0285">Flavoprotein</keyword>
<evidence type="ECO:0000256" key="5">
    <source>
        <dbReference type="PIRSR" id="PIRSR000137-2"/>
    </source>
</evidence>